<accession>A0A2P5YCC7</accession>
<proteinExistence type="predicted"/>
<evidence type="ECO:0000313" key="2">
    <source>
        <dbReference type="Proteomes" id="UP000239757"/>
    </source>
</evidence>
<name>A0A2P5YCC7_GOSBA</name>
<protein>
    <submittedName>
        <fullName evidence="1">Uncharacterized protein</fullName>
    </submittedName>
</protein>
<gene>
    <name evidence="1" type="ORF">GOBAR_AA07386</name>
</gene>
<evidence type="ECO:0000313" key="1">
    <source>
        <dbReference type="EMBL" id="PPS13255.1"/>
    </source>
</evidence>
<sequence length="150" mass="16663">MELVDNEDVETMIALYCGNRSDQNAPIHLFAELAGVEPTEDLTAYGEELGAQKPCMVASISYIDSESTIRWIDINFNVASDIDVVGDDGYDSSNHYDQEVDSDSDPDVNEILDDIDDKDVNDDGNINTSSVENQIRRIVIHNILGHAYYS</sequence>
<reference evidence="1 2" key="1">
    <citation type="submission" date="2015-01" db="EMBL/GenBank/DDBJ databases">
        <title>Genome of allotetraploid Gossypium barbadense reveals genomic plasticity and fiber elongation in cotton evolution.</title>
        <authorList>
            <person name="Chen X."/>
            <person name="Liu X."/>
            <person name="Zhao B."/>
            <person name="Zheng H."/>
            <person name="Hu Y."/>
            <person name="Lu G."/>
            <person name="Yang C."/>
            <person name="Chen J."/>
            <person name="Shan C."/>
            <person name="Zhang L."/>
            <person name="Zhou Y."/>
            <person name="Wang L."/>
            <person name="Guo W."/>
            <person name="Bai Y."/>
            <person name="Ruan J."/>
            <person name="Shangguan X."/>
            <person name="Mao Y."/>
            <person name="Jiang J."/>
            <person name="Zhu Y."/>
            <person name="Lei J."/>
            <person name="Kang H."/>
            <person name="Chen S."/>
            <person name="He X."/>
            <person name="Wang R."/>
            <person name="Wang Y."/>
            <person name="Chen J."/>
            <person name="Wang L."/>
            <person name="Yu S."/>
            <person name="Wang B."/>
            <person name="Wei J."/>
            <person name="Song S."/>
            <person name="Lu X."/>
            <person name="Gao Z."/>
            <person name="Gu W."/>
            <person name="Deng X."/>
            <person name="Ma D."/>
            <person name="Wang S."/>
            <person name="Liang W."/>
            <person name="Fang L."/>
            <person name="Cai C."/>
            <person name="Zhu X."/>
            <person name="Zhou B."/>
            <person name="Zhang Y."/>
            <person name="Chen Z."/>
            <person name="Xu S."/>
            <person name="Zhu R."/>
            <person name="Wang S."/>
            <person name="Zhang T."/>
            <person name="Zhao G."/>
        </authorList>
    </citation>
    <scope>NUCLEOTIDE SEQUENCE [LARGE SCALE GENOMIC DNA]</scope>
    <source>
        <strain evidence="2">cv. Xinhai21</strain>
        <tissue evidence="1">Leaf</tissue>
    </source>
</reference>
<dbReference type="EMBL" id="KZ663373">
    <property type="protein sequence ID" value="PPS13255.1"/>
    <property type="molecule type" value="Genomic_DNA"/>
</dbReference>
<organism evidence="1 2">
    <name type="scientific">Gossypium barbadense</name>
    <name type="common">Sea Island cotton</name>
    <name type="synonym">Hibiscus barbadensis</name>
    <dbReference type="NCBI Taxonomy" id="3634"/>
    <lineage>
        <taxon>Eukaryota</taxon>
        <taxon>Viridiplantae</taxon>
        <taxon>Streptophyta</taxon>
        <taxon>Embryophyta</taxon>
        <taxon>Tracheophyta</taxon>
        <taxon>Spermatophyta</taxon>
        <taxon>Magnoliopsida</taxon>
        <taxon>eudicotyledons</taxon>
        <taxon>Gunneridae</taxon>
        <taxon>Pentapetalae</taxon>
        <taxon>rosids</taxon>
        <taxon>malvids</taxon>
        <taxon>Malvales</taxon>
        <taxon>Malvaceae</taxon>
        <taxon>Malvoideae</taxon>
        <taxon>Gossypium</taxon>
    </lineage>
</organism>
<dbReference type="AlphaFoldDB" id="A0A2P5YCC7"/>
<dbReference type="Proteomes" id="UP000239757">
    <property type="component" value="Unassembled WGS sequence"/>
</dbReference>